<protein>
    <submittedName>
        <fullName evidence="1">Uncharacterized protein</fullName>
    </submittedName>
</protein>
<proteinExistence type="predicted"/>
<dbReference type="Proteomes" id="UP000578688">
    <property type="component" value="Unassembled WGS sequence"/>
</dbReference>
<gene>
    <name evidence="1" type="ORF">FHR27_000064</name>
</gene>
<dbReference type="EMBL" id="JACBYV010000001">
    <property type="protein sequence ID" value="NYH71454.1"/>
    <property type="molecule type" value="Genomic_DNA"/>
</dbReference>
<evidence type="ECO:0000313" key="1">
    <source>
        <dbReference type="EMBL" id="NYH71454.1"/>
    </source>
</evidence>
<sequence length="125" mass="14093">MKMRQPDIEIYLKDADHQAIAAWLTQALGPCSEWQQKGQTFQCRAGEVPVTWLPKAVGKWHSLYLESDATPWQDDLACAQAAYAALAVEIRCAPGSWEEEESDEQADQWLRISADGVQEITWRTG</sequence>
<name>A0A7Y9XK12_9GAMM</name>
<accession>A0A7Y9XK12</accession>
<keyword evidence="2" id="KW-1185">Reference proteome</keyword>
<dbReference type="AlphaFoldDB" id="A0A7Y9XK12"/>
<reference evidence="1 2" key="1">
    <citation type="submission" date="2020-07" db="EMBL/GenBank/DDBJ databases">
        <title>Genomic analyses of the natural microbiome of Caenorhabditis elegans.</title>
        <authorList>
            <person name="Samuel B."/>
        </authorList>
    </citation>
    <scope>NUCLEOTIDE SEQUENCE [LARGE SCALE GENOMIC DNA]</scope>
    <source>
        <strain evidence="1 2">BIGb0408</strain>
    </source>
</reference>
<comment type="caution">
    <text evidence="1">The sequence shown here is derived from an EMBL/GenBank/DDBJ whole genome shotgun (WGS) entry which is preliminary data.</text>
</comment>
<organism evidence="1 2">
    <name type="scientific">Phytopseudomonas flavescens</name>
    <dbReference type="NCBI Taxonomy" id="29435"/>
    <lineage>
        <taxon>Bacteria</taxon>
        <taxon>Pseudomonadati</taxon>
        <taxon>Pseudomonadota</taxon>
        <taxon>Gammaproteobacteria</taxon>
        <taxon>Pseudomonadales</taxon>
        <taxon>Pseudomonadaceae</taxon>
        <taxon>Phytopseudomonas</taxon>
    </lineage>
</organism>
<evidence type="ECO:0000313" key="2">
    <source>
        <dbReference type="Proteomes" id="UP000578688"/>
    </source>
</evidence>